<proteinExistence type="predicted"/>
<name>A0A256JWE5_HALEZ</name>
<protein>
    <submittedName>
        <fullName evidence="1">Uncharacterized protein</fullName>
    </submittedName>
</protein>
<reference evidence="1 2" key="1">
    <citation type="journal article" date="2014" name="Front. Microbiol.">
        <title>Population and genomic analysis of the genus Halorubrum.</title>
        <authorList>
            <person name="Fullmer M.S."/>
            <person name="Soucy S.M."/>
            <person name="Swithers K.S."/>
            <person name="Makkay A.M."/>
            <person name="Wheeler R."/>
            <person name="Ventosa A."/>
            <person name="Gogarten J.P."/>
            <person name="Papke R.T."/>
        </authorList>
    </citation>
    <scope>NUCLEOTIDE SEQUENCE [LARGE SCALE GENOMIC DNA]</scope>
    <source>
        <strain evidence="1 2">Ec15</strain>
    </source>
</reference>
<sequence length="267" mass="29892">MNLPNRAIQEAHHRTIEARQRVAVVNNPDRRPQANGREGPSAHERLQRAVAMYYETLWSHLVETPEGQRYYYGEVPDEPGGEGYGVLSRTLNEEEIRVERLDVDLPPDADDRQKKAIFEDAIADLARENEQFAPPARFDTLDDGTPVAYATFAVFKVGLRRFDDLFDRREPVEEPEPSGFMAGSKGDGFMVGEPGAEDDDPEMRIQLAPLGELVRGARELDRAGRELGLLAETEESDMKPHMREYDMSNGETAGEVVHAEVSGSPDV</sequence>
<accession>A0A256JWE5</accession>
<dbReference type="RefSeq" id="WP_094495195.1">
    <property type="nucleotide sequence ID" value="NZ_NHPD01000042.1"/>
</dbReference>
<dbReference type="Proteomes" id="UP000216925">
    <property type="component" value="Unassembled WGS sequence"/>
</dbReference>
<dbReference type="AlphaFoldDB" id="A0A256JWE5"/>
<evidence type="ECO:0000313" key="2">
    <source>
        <dbReference type="Proteomes" id="UP000216925"/>
    </source>
</evidence>
<evidence type="ECO:0000313" key="1">
    <source>
        <dbReference type="EMBL" id="OYR73188.1"/>
    </source>
</evidence>
<organism evidence="1 2">
    <name type="scientific">Halorubrum ezzemoulense</name>
    <name type="common">Halorubrum chaoviator</name>
    <dbReference type="NCBI Taxonomy" id="337243"/>
    <lineage>
        <taxon>Archaea</taxon>
        <taxon>Methanobacteriati</taxon>
        <taxon>Methanobacteriota</taxon>
        <taxon>Stenosarchaea group</taxon>
        <taxon>Halobacteria</taxon>
        <taxon>Halobacteriales</taxon>
        <taxon>Haloferacaceae</taxon>
        <taxon>Halorubrum</taxon>
    </lineage>
</organism>
<dbReference type="EMBL" id="NHPD01000042">
    <property type="protein sequence ID" value="OYR73188.1"/>
    <property type="molecule type" value="Genomic_DNA"/>
</dbReference>
<gene>
    <name evidence="1" type="ORF">DJ76_10325</name>
</gene>
<comment type="caution">
    <text evidence="1">The sequence shown here is derived from an EMBL/GenBank/DDBJ whole genome shotgun (WGS) entry which is preliminary data.</text>
</comment>